<dbReference type="InterPro" id="IPR039856">
    <property type="entry name" value="EMC2-like"/>
</dbReference>
<dbReference type="PROSITE" id="PS50005">
    <property type="entry name" value="TPR"/>
    <property type="match status" value="1"/>
</dbReference>
<gene>
    <name evidence="6" type="ORF">CLAFUR5_05034</name>
</gene>
<reference evidence="6" key="1">
    <citation type="submission" date="2021-12" db="EMBL/GenBank/DDBJ databases">
        <authorList>
            <person name="Zaccaron A."/>
            <person name="Stergiopoulos I."/>
        </authorList>
    </citation>
    <scope>NUCLEOTIDE SEQUENCE</scope>
    <source>
        <strain evidence="6">Race5_Kim</strain>
    </source>
</reference>
<dbReference type="OMA" id="LMEMLFY"/>
<dbReference type="OrthoDB" id="124397at2759"/>
<name>A0A9Q8P827_PASFU</name>
<dbReference type="Proteomes" id="UP000756132">
    <property type="component" value="Chromosome 4"/>
</dbReference>
<dbReference type="InterPro" id="IPR055217">
    <property type="entry name" value="TPR_EMC2"/>
</dbReference>
<keyword evidence="7" id="KW-1185">Reference proteome</keyword>
<evidence type="ECO:0000256" key="2">
    <source>
        <dbReference type="ARBA" id="ARBA00022803"/>
    </source>
</evidence>
<dbReference type="KEGG" id="ffu:CLAFUR5_05034"/>
<protein>
    <recommendedName>
        <fullName evidence="4">ER membrane protein complex subunit 2</fullName>
    </recommendedName>
</protein>
<organism evidence="6 7">
    <name type="scientific">Passalora fulva</name>
    <name type="common">Tomato leaf mold</name>
    <name type="synonym">Cladosporium fulvum</name>
    <dbReference type="NCBI Taxonomy" id="5499"/>
    <lineage>
        <taxon>Eukaryota</taxon>
        <taxon>Fungi</taxon>
        <taxon>Dikarya</taxon>
        <taxon>Ascomycota</taxon>
        <taxon>Pezizomycotina</taxon>
        <taxon>Dothideomycetes</taxon>
        <taxon>Dothideomycetidae</taxon>
        <taxon>Mycosphaerellales</taxon>
        <taxon>Mycosphaerellaceae</taxon>
        <taxon>Fulvia</taxon>
    </lineage>
</organism>
<dbReference type="Gene3D" id="1.25.40.10">
    <property type="entry name" value="Tetratricopeptide repeat domain"/>
    <property type="match status" value="1"/>
</dbReference>
<reference evidence="6" key="2">
    <citation type="journal article" date="2022" name="Microb. Genom.">
        <title>A chromosome-scale genome assembly of the tomato pathogen Cladosporium fulvum reveals a compartmentalized genome architecture and the presence of a dispensable chromosome.</title>
        <authorList>
            <person name="Zaccaron A.Z."/>
            <person name="Chen L.H."/>
            <person name="Samaras A."/>
            <person name="Stergiopoulos I."/>
        </authorList>
    </citation>
    <scope>NUCLEOTIDE SEQUENCE</scope>
    <source>
        <strain evidence="6">Race5_Kim</strain>
    </source>
</reference>
<dbReference type="GeneID" id="71984912"/>
<keyword evidence="1" id="KW-0677">Repeat</keyword>
<evidence type="ECO:0000313" key="6">
    <source>
        <dbReference type="EMBL" id="UJO16517.1"/>
    </source>
</evidence>
<comment type="function">
    <text evidence="4">Part of the endoplasmic reticulum membrane protein complex (EMC) that enables the energy-independent insertion into endoplasmic reticulum membranes of newly synthesized membrane proteins.</text>
</comment>
<keyword evidence="4" id="KW-0472">Membrane</keyword>
<dbReference type="PANTHER" id="PTHR12760">
    <property type="entry name" value="TETRATRICOPEPTIDE REPEAT PROTEIN"/>
    <property type="match status" value="1"/>
</dbReference>
<dbReference type="Pfam" id="PF22890">
    <property type="entry name" value="TPR_EMC2"/>
    <property type="match status" value="1"/>
</dbReference>
<dbReference type="EMBL" id="CP090166">
    <property type="protein sequence ID" value="UJO16517.1"/>
    <property type="molecule type" value="Genomic_DNA"/>
</dbReference>
<evidence type="ECO:0000259" key="5">
    <source>
        <dbReference type="Pfam" id="PF22890"/>
    </source>
</evidence>
<dbReference type="FunFam" id="1.25.40.10:FF:001208">
    <property type="entry name" value="Tetratricopeptide repeat domain-containing protein"/>
    <property type="match status" value="1"/>
</dbReference>
<proteinExistence type="inferred from homology"/>
<dbReference type="RefSeq" id="XP_047760883.1">
    <property type="nucleotide sequence ID" value="XM_047904182.1"/>
</dbReference>
<dbReference type="AlphaFoldDB" id="A0A9Q8P827"/>
<accession>A0A9Q8P827</accession>
<keyword evidence="4" id="KW-0256">Endoplasmic reticulum</keyword>
<evidence type="ECO:0000313" key="7">
    <source>
        <dbReference type="Proteomes" id="UP000756132"/>
    </source>
</evidence>
<keyword evidence="2 3" id="KW-0802">TPR repeat</keyword>
<dbReference type="SUPFAM" id="SSF48452">
    <property type="entry name" value="TPR-like"/>
    <property type="match status" value="1"/>
</dbReference>
<sequence length="331" mass="36713">MSTSLLLAPPTNTSPTSTLALSQLAPTYYKSQSGWSLPYPLSLFLNNESQEKWQSYENILLSCLRTGDTESAYLYLEELTDRFGPTNERVAALRGLYAEATAKTQEEVDNVMRHYEEILKEDPTSFAIRKRRCALLRSQGKTADAIQALTNLLDTSPTDAEAWAELGDLYAEQALYEQAVFCLEEVLLVMPNAWNVHAKVGEVLLLQARGNSAAVEQLRTLSDSMRRFCRSVELCDDYLRGYYGLKLTTTRLLEALSSTKKSHTAASDPVTGELAPPTIEAVTKLNEVATAKLAEIVRKGTAGEKGWDGYNASELAAARELLDQDTQKIQR</sequence>
<evidence type="ECO:0000256" key="3">
    <source>
        <dbReference type="PROSITE-ProRule" id="PRU00339"/>
    </source>
</evidence>
<evidence type="ECO:0000256" key="4">
    <source>
        <dbReference type="RuleBase" id="RU367091"/>
    </source>
</evidence>
<dbReference type="GO" id="GO:0072546">
    <property type="term" value="C:EMC complex"/>
    <property type="evidence" value="ECO:0007669"/>
    <property type="project" value="UniProtKB-UniRule"/>
</dbReference>
<feature type="domain" description="EMC2 TPR-like" evidence="5">
    <location>
        <begin position="105"/>
        <end position="203"/>
    </location>
</feature>
<evidence type="ECO:0000256" key="1">
    <source>
        <dbReference type="ARBA" id="ARBA00022737"/>
    </source>
</evidence>
<feature type="repeat" description="TPR" evidence="3">
    <location>
        <begin position="160"/>
        <end position="193"/>
    </location>
</feature>
<comment type="subcellular location">
    <subcellularLocation>
        <location evidence="4">Endoplasmic reticulum membrane</location>
        <topology evidence="4">Peripheral membrane protein</topology>
        <orientation evidence="4">Cytoplasmic side</orientation>
    </subcellularLocation>
</comment>
<dbReference type="SMART" id="SM00028">
    <property type="entry name" value="TPR"/>
    <property type="match status" value="2"/>
</dbReference>
<dbReference type="InterPro" id="IPR011990">
    <property type="entry name" value="TPR-like_helical_dom_sf"/>
</dbReference>
<comment type="subunit">
    <text evidence="4">Component of the ER membrane protein complex (EMC).</text>
</comment>
<comment type="similarity">
    <text evidence="4">Belongs to the EMC2 family.</text>
</comment>
<dbReference type="InterPro" id="IPR019734">
    <property type="entry name" value="TPR_rpt"/>
</dbReference>